<proteinExistence type="predicted"/>
<organism evidence="2 3">
    <name type="scientific">Prorocentrum cordatum</name>
    <dbReference type="NCBI Taxonomy" id="2364126"/>
    <lineage>
        <taxon>Eukaryota</taxon>
        <taxon>Sar</taxon>
        <taxon>Alveolata</taxon>
        <taxon>Dinophyceae</taxon>
        <taxon>Prorocentrales</taxon>
        <taxon>Prorocentraceae</taxon>
        <taxon>Prorocentrum</taxon>
    </lineage>
</organism>
<feature type="compositionally biased region" description="Low complexity" evidence="1">
    <location>
        <begin position="72"/>
        <end position="82"/>
    </location>
</feature>
<protein>
    <submittedName>
        <fullName evidence="2">Uncharacterized protein</fullName>
    </submittedName>
</protein>
<name>A0ABN9Y412_9DINO</name>
<feature type="region of interest" description="Disordered" evidence="1">
    <location>
        <begin position="1"/>
        <end position="192"/>
    </location>
</feature>
<feature type="compositionally biased region" description="Low complexity" evidence="1">
    <location>
        <begin position="172"/>
        <end position="192"/>
    </location>
</feature>
<keyword evidence="3" id="KW-1185">Reference proteome</keyword>
<dbReference type="Proteomes" id="UP001189429">
    <property type="component" value="Unassembled WGS sequence"/>
</dbReference>
<gene>
    <name evidence="2" type="ORF">PCOR1329_LOCUS82342</name>
</gene>
<evidence type="ECO:0000313" key="3">
    <source>
        <dbReference type="Proteomes" id="UP001189429"/>
    </source>
</evidence>
<dbReference type="EMBL" id="CAUYUJ010021832">
    <property type="protein sequence ID" value="CAK0907263.1"/>
    <property type="molecule type" value="Genomic_DNA"/>
</dbReference>
<accession>A0ABN9Y412</accession>
<feature type="compositionally biased region" description="Basic and acidic residues" evidence="1">
    <location>
        <begin position="13"/>
        <end position="22"/>
    </location>
</feature>
<feature type="compositionally biased region" description="Low complexity" evidence="1">
    <location>
        <begin position="103"/>
        <end position="163"/>
    </location>
</feature>
<sequence length="192" mass="19278">MIGLFKCPLPWHPQKEEERNVSEEEELMDELTDLEDEGEAGALAAGRRLQRSRCGRPAKQDGPFSLILAPRAAGDGAASDAGSGHGPEAGSHAGPRALDDIEAPPAAANPSSGGSRPRAAVSSATTTTSCTATPGSATTGTWPCSTTTRSTSAASTASTAPPAMRVWRFARRGAPGSPGAGSRPASAASAGG</sequence>
<comment type="caution">
    <text evidence="2">The sequence shown here is derived from an EMBL/GenBank/DDBJ whole genome shotgun (WGS) entry which is preliminary data.</text>
</comment>
<feature type="compositionally biased region" description="Acidic residues" evidence="1">
    <location>
        <begin position="23"/>
        <end position="39"/>
    </location>
</feature>
<evidence type="ECO:0000313" key="2">
    <source>
        <dbReference type="EMBL" id="CAK0907263.1"/>
    </source>
</evidence>
<reference evidence="2" key="1">
    <citation type="submission" date="2023-10" db="EMBL/GenBank/DDBJ databases">
        <authorList>
            <person name="Chen Y."/>
            <person name="Shah S."/>
            <person name="Dougan E. K."/>
            <person name="Thang M."/>
            <person name="Chan C."/>
        </authorList>
    </citation>
    <scope>NUCLEOTIDE SEQUENCE [LARGE SCALE GENOMIC DNA]</scope>
</reference>
<evidence type="ECO:0000256" key="1">
    <source>
        <dbReference type="SAM" id="MobiDB-lite"/>
    </source>
</evidence>